<dbReference type="InterPro" id="IPR050194">
    <property type="entry name" value="Glycosyltransferase_grp1"/>
</dbReference>
<dbReference type="STRING" id="128403.WA1_46495"/>
<dbReference type="RefSeq" id="WP_017744903.1">
    <property type="nucleotide sequence ID" value="NZ_KQ976354.1"/>
</dbReference>
<dbReference type="Pfam" id="PF00534">
    <property type="entry name" value="Glycos_transf_1"/>
    <property type="match status" value="1"/>
</dbReference>
<proteinExistence type="predicted"/>
<dbReference type="AlphaFoldDB" id="A0A139WXC0"/>
<gene>
    <name evidence="3" type="ORF">WA1_46495</name>
</gene>
<dbReference type="Gene3D" id="3.40.50.2000">
    <property type="entry name" value="Glycogen Phosphorylase B"/>
    <property type="match status" value="2"/>
</dbReference>
<sequence>MSKNIKLLHITTVPESFNFFKGQIGYMKARGVEIHALSSPGDLLEEFGKREQVPTYAVTMPRSITPLKDIYSIFQIWQHIRRICPHIVHTHTPKGGLLGTIAAWLAGVPVLIYHIHGLPLMTAKGYKRVLLTWSEKVSCLLAHRVISVSHSIRKVAIREGLCPPEKITVMLGGSYNGVDASDRFNLANLPSNTRLEIRRKYSIPKDAIVLGFVGRLVRDKGVEELVGAWQILREEFPNLHLLVVGYFEPQDPLSDDAKELLMSDPRIHMTGRMSHMPPLYAAMDIFTLPTYREGLGDVLLEASAMKLPVVATDIPGCVDAVEDGYTGLLVPPCDPEVLAEKIRKYIQNAKLRYQHGNAGRDRILQKFRQEPIWEALYQEYLKLLPPDSASGIEEEIVLLHSKLF</sequence>
<organism evidence="3 4">
    <name type="scientific">Scytonema hofmannii PCC 7110</name>
    <dbReference type="NCBI Taxonomy" id="128403"/>
    <lineage>
        <taxon>Bacteria</taxon>
        <taxon>Bacillati</taxon>
        <taxon>Cyanobacteriota</taxon>
        <taxon>Cyanophyceae</taxon>
        <taxon>Nostocales</taxon>
        <taxon>Scytonemataceae</taxon>
        <taxon>Scytonema</taxon>
    </lineage>
</organism>
<name>A0A139WXC0_9CYAN</name>
<dbReference type="SUPFAM" id="SSF53756">
    <property type="entry name" value="UDP-Glycosyltransferase/glycogen phosphorylase"/>
    <property type="match status" value="1"/>
</dbReference>
<reference evidence="3 4" key="1">
    <citation type="journal article" date="2013" name="Genome Biol. Evol.">
        <title>Genomes of Stigonematalean cyanobacteria (subsection V) and the evolution of oxygenic photosynthesis from prokaryotes to plastids.</title>
        <authorList>
            <person name="Dagan T."/>
            <person name="Roettger M."/>
            <person name="Stucken K."/>
            <person name="Landan G."/>
            <person name="Koch R."/>
            <person name="Major P."/>
            <person name="Gould S.B."/>
            <person name="Goremykin V.V."/>
            <person name="Rippka R."/>
            <person name="Tandeau de Marsac N."/>
            <person name="Gugger M."/>
            <person name="Lockhart P.J."/>
            <person name="Allen J.F."/>
            <person name="Brune I."/>
            <person name="Maus I."/>
            <person name="Puhler A."/>
            <person name="Martin W.F."/>
        </authorList>
    </citation>
    <scope>NUCLEOTIDE SEQUENCE [LARGE SCALE GENOMIC DNA]</scope>
    <source>
        <strain evidence="3 4">PCC 7110</strain>
    </source>
</reference>
<evidence type="ECO:0000259" key="1">
    <source>
        <dbReference type="Pfam" id="PF00534"/>
    </source>
</evidence>
<dbReference type="OrthoDB" id="516698at2"/>
<dbReference type="EMBL" id="ANNX02000047">
    <property type="protein sequence ID" value="KYC37087.1"/>
    <property type="molecule type" value="Genomic_DNA"/>
</dbReference>
<dbReference type="PANTHER" id="PTHR45947:SF3">
    <property type="entry name" value="SULFOQUINOVOSYL TRANSFERASE SQD2"/>
    <property type="match status" value="1"/>
</dbReference>
<feature type="domain" description="Glycosyltransferase subfamily 4-like N-terminal" evidence="2">
    <location>
        <begin position="26"/>
        <end position="170"/>
    </location>
</feature>
<dbReference type="CDD" id="cd03808">
    <property type="entry name" value="GT4_CapM-like"/>
    <property type="match status" value="1"/>
</dbReference>
<protein>
    <submittedName>
        <fullName evidence="3">Capsule biosynthesis protein CapM</fullName>
    </submittedName>
</protein>
<comment type="caution">
    <text evidence="3">The sequence shown here is derived from an EMBL/GenBank/DDBJ whole genome shotgun (WGS) entry which is preliminary data.</text>
</comment>
<evidence type="ECO:0000313" key="3">
    <source>
        <dbReference type="EMBL" id="KYC37087.1"/>
    </source>
</evidence>
<dbReference type="InterPro" id="IPR028098">
    <property type="entry name" value="Glyco_trans_4-like_N"/>
</dbReference>
<evidence type="ECO:0000259" key="2">
    <source>
        <dbReference type="Pfam" id="PF13579"/>
    </source>
</evidence>
<dbReference type="InterPro" id="IPR001296">
    <property type="entry name" value="Glyco_trans_1"/>
</dbReference>
<dbReference type="GO" id="GO:0016758">
    <property type="term" value="F:hexosyltransferase activity"/>
    <property type="evidence" value="ECO:0007669"/>
    <property type="project" value="TreeGrafter"/>
</dbReference>
<accession>A0A139WXC0</accession>
<dbReference type="Proteomes" id="UP000076925">
    <property type="component" value="Unassembled WGS sequence"/>
</dbReference>
<dbReference type="Pfam" id="PF13579">
    <property type="entry name" value="Glyco_trans_4_4"/>
    <property type="match status" value="1"/>
</dbReference>
<feature type="domain" description="Glycosyl transferase family 1" evidence="1">
    <location>
        <begin position="195"/>
        <end position="361"/>
    </location>
</feature>
<keyword evidence="4" id="KW-1185">Reference proteome</keyword>
<dbReference type="PANTHER" id="PTHR45947">
    <property type="entry name" value="SULFOQUINOVOSYL TRANSFERASE SQD2"/>
    <property type="match status" value="1"/>
</dbReference>
<evidence type="ECO:0000313" key="4">
    <source>
        <dbReference type="Proteomes" id="UP000076925"/>
    </source>
</evidence>